<feature type="region of interest" description="Disordered" evidence="2">
    <location>
        <begin position="904"/>
        <end position="981"/>
    </location>
</feature>
<evidence type="ECO:0000313" key="4">
    <source>
        <dbReference type="Proteomes" id="UP000694845"/>
    </source>
</evidence>
<evidence type="ECO:0000313" key="5">
    <source>
        <dbReference type="RefSeq" id="XP_022109973.1"/>
    </source>
</evidence>
<dbReference type="GO" id="GO:0070652">
    <property type="term" value="C:HAUS complex"/>
    <property type="evidence" value="ECO:0007669"/>
    <property type="project" value="InterPro"/>
</dbReference>
<feature type="region of interest" description="Disordered" evidence="2">
    <location>
        <begin position="1107"/>
        <end position="1148"/>
    </location>
</feature>
<name>A0A8B7ZWP9_ACAPL</name>
<keyword evidence="4" id="KW-1185">Reference proteome</keyword>
<dbReference type="Pfam" id="PF14661">
    <property type="entry name" value="HAUS6_N"/>
    <property type="match status" value="1"/>
</dbReference>
<dbReference type="InterPro" id="IPR028163">
    <property type="entry name" value="HAUS_6_N"/>
</dbReference>
<reference evidence="5" key="1">
    <citation type="submission" date="2025-08" db="UniProtKB">
        <authorList>
            <consortium name="RefSeq"/>
        </authorList>
    </citation>
    <scope>IDENTIFICATION</scope>
</reference>
<feature type="compositionally biased region" description="Low complexity" evidence="2">
    <location>
        <begin position="636"/>
        <end position="660"/>
    </location>
</feature>
<dbReference type="KEGG" id="aplc:110989705"/>
<feature type="region of interest" description="Disordered" evidence="2">
    <location>
        <begin position="238"/>
        <end position="258"/>
    </location>
</feature>
<dbReference type="PANTHER" id="PTHR16151:SF2">
    <property type="entry name" value="HAUS AUGMIN-LIKE COMPLEX SUBUNIT 6"/>
    <property type="match status" value="1"/>
</dbReference>
<feature type="compositionally biased region" description="Polar residues" evidence="2">
    <location>
        <begin position="552"/>
        <end position="569"/>
    </location>
</feature>
<feature type="compositionally biased region" description="Basic and acidic residues" evidence="2">
    <location>
        <begin position="605"/>
        <end position="623"/>
    </location>
</feature>
<dbReference type="RefSeq" id="XP_022109973.1">
    <property type="nucleotide sequence ID" value="XM_022254281.1"/>
</dbReference>
<feature type="compositionally biased region" description="Polar residues" evidence="2">
    <location>
        <begin position="1112"/>
        <end position="1143"/>
    </location>
</feature>
<dbReference type="Proteomes" id="UP000694845">
    <property type="component" value="Unplaced"/>
</dbReference>
<feature type="region of interest" description="Disordered" evidence="2">
    <location>
        <begin position="439"/>
        <end position="481"/>
    </location>
</feature>
<feature type="compositionally biased region" description="Polar residues" evidence="2">
    <location>
        <begin position="957"/>
        <end position="981"/>
    </location>
</feature>
<feature type="region of interest" description="Disordered" evidence="2">
    <location>
        <begin position="503"/>
        <end position="662"/>
    </location>
</feature>
<sequence length="1228" mass="135314">MSKKKSRSHALQSLLPDSLETREIFFTNLLLLGFEPAEAERRHTIPFNRDMFALPNKKAFEVVMHFLFERLNPPMAHDKFRDCWPICDKKHEQAFRKTISNQLSEIAAEDPLANLPRIVPSLFMSPGGDRFYSLLLHFSQYVLMKVLKQENGKKEREILQRPRLLPAVSHLSHIMLKTIQVATIRHRRRFLDRAQRTVLLHREWKQFANELVKEHRNLTKQLRDLEHDIRDCQAASYDQAQARGSPVTRRRRSGGMTAGERQVQAVKRTQKIQKVRELWKAVDAFYVAQSAERDVVTSVLREVENKYRLDAGEINVQVPEMLLRECQQELQRRNVGNTYEGGKLNLLPLIQLWNMSLHLYLETIHQAPMPRFEDLSPDLVTQVHTHHAHLSNTQAMRSTLTNKLLPDLKASVDHLHKQIQGGKTPSRKDARRSFQHSSLGLALLPPTPPVSFEPASGSQTETPIKLSAGGTLKNNTSTDTPEAVSMLSDTINKAALKRAGLVQGTPTSTLGELRRQTQGTSKLPLPTGTVIPESMQNRKRVKSAPSKVAPSATPSTQTHPWHPNLSGTPHQGARAPSSTQRRRGVNGDLAKVPKTQPRKGAGSRLGRESKEGKKELKTVEKLSMHKASSKLKKSAAKVAAPSSVQRTPAGAPKPAAASSAMRSKTAPRAHQILAEEIADAVTSGGKITPDFLELLRTQSRENSPLDAALDNPLAGLDQDAFVSKDKLKRTPVSEASSLSTSQMTYTPHQTMPTRTLFDSDSSPKEPSVLNEVSPVDDDSLLSHELADGTPLRESQDLTSSVAVGNLLDLEEPEHLEGTVPPARNLLSGIDDAEASPGARLSYQELAAMGDDSSLPETRPEFSEDLEQTLAEIFQTRTPQLSIRSKTRIAARKHGASLFSWKEEYETKTSVPGTPSLASRKAGPAEGLTPDLNLLRQDRIRRQTESTRSHPEQEPVHVSQQGRSQADVSISKVRQVSGGSQKSVTFCDRVDEHSFLDQSLASLDQSNADTTSRQEYSLQGSPSDKPGSDESAQEPPGSAPRSKTPETPGHDASTFLSDVYLAHSPPPANRPSEALFMSPLEGQLLSDSDLGPDLSMNLSTAIDDLLVPISPDVTPSRTPKLTSRQLSANSTQPSAREKTPPSSHISEHPSFVESVPHLVDDIIGLKSGTSLIEDFSKLHLSRTAPVTPNHKSVETPMNFDLLDEDDSILLPTSPALRQGVLVDVSSPSP</sequence>
<feature type="compositionally biased region" description="Polar residues" evidence="2">
    <location>
        <begin position="733"/>
        <end position="760"/>
    </location>
</feature>
<feature type="coiled-coil region" evidence="1">
    <location>
        <begin position="208"/>
        <end position="235"/>
    </location>
</feature>
<feature type="compositionally biased region" description="Polar residues" evidence="2">
    <location>
        <begin position="504"/>
        <end position="521"/>
    </location>
</feature>
<evidence type="ECO:0000259" key="3">
    <source>
        <dbReference type="Pfam" id="PF14661"/>
    </source>
</evidence>
<organism evidence="4 5">
    <name type="scientific">Acanthaster planci</name>
    <name type="common">Crown-of-thorns starfish</name>
    <dbReference type="NCBI Taxonomy" id="133434"/>
    <lineage>
        <taxon>Eukaryota</taxon>
        <taxon>Metazoa</taxon>
        <taxon>Echinodermata</taxon>
        <taxon>Eleutherozoa</taxon>
        <taxon>Asterozoa</taxon>
        <taxon>Asteroidea</taxon>
        <taxon>Valvatacea</taxon>
        <taxon>Valvatida</taxon>
        <taxon>Acanthasteridae</taxon>
        <taxon>Acanthaster</taxon>
    </lineage>
</organism>
<protein>
    <submittedName>
        <fullName evidence="5">Uncharacterized protein LOC110989705</fullName>
    </submittedName>
</protein>
<dbReference type="OrthoDB" id="5575722at2759"/>
<feature type="compositionally biased region" description="Polar residues" evidence="2">
    <location>
        <begin position="1002"/>
        <end position="1021"/>
    </location>
</feature>
<proteinExistence type="predicted"/>
<dbReference type="GO" id="GO:0051225">
    <property type="term" value="P:spindle assembly"/>
    <property type="evidence" value="ECO:0007669"/>
    <property type="project" value="InterPro"/>
</dbReference>
<evidence type="ECO:0000256" key="2">
    <source>
        <dbReference type="SAM" id="MobiDB-lite"/>
    </source>
</evidence>
<evidence type="ECO:0000256" key="1">
    <source>
        <dbReference type="SAM" id="Coils"/>
    </source>
</evidence>
<accession>A0A8B7ZWP9</accession>
<dbReference type="GO" id="GO:0008017">
    <property type="term" value="F:microtubule binding"/>
    <property type="evidence" value="ECO:0007669"/>
    <property type="project" value="TreeGrafter"/>
</dbReference>
<feature type="region of interest" description="Disordered" evidence="2">
    <location>
        <begin position="1002"/>
        <end position="1074"/>
    </location>
</feature>
<dbReference type="AlphaFoldDB" id="A0A8B7ZWP9"/>
<dbReference type="InterPro" id="IPR026797">
    <property type="entry name" value="HAUS_6"/>
</dbReference>
<dbReference type="PANTHER" id="PTHR16151">
    <property type="entry name" value="HAUS AUGMIN-LIKE COMPLEX SUBUNIT 6"/>
    <property type="match status" value="1"/>
</dbReference>
<gene>
    <name evidence="5" type="primary">LOC110989705</name>
</gene>
<keyword evidence="1" id="KW-0175">Coiled coil</keyword>
<feature type="compositionally biased region" description="Polar residues" evidence="2">
    <location>
        <begin position="907"/>
        <end position="916"/>
    </location>
</feature>
<dbReference type="GeneID" id="110989705"/>
<dbReference type="OMA" id="SHIMLKT"/>
<feature type="region of interest" description="Disordered" evidence="2">
    <location>
        <begin position="727"/>
        <end position="782"/>
    </location>
</feature>
<dbReference type="GO" id="GO:1990498">
    <property type="term" value="C:mitotic spindle microtubule"/>
    <property type="evidence" value="ECO:0007669"/>
    <property type="project" value="TreeGrafter"/>
</dbReference>
<feature type="domain" description="HAUS augmin-like complex subunit 6 N-terminal" evidence="3">
    <location>
        <begin position="25"/>
        <end position="280"/>
    </location>
</feature>
<feature type="compositionally biased region" description="Basic and acidic residues" evidence="2">
    <location>
        <begin position="935"/>
        <end position="954"/>
    </location>
</feature>